<evidence type="ECO:0008006" key="3">
    <source>
        <dbReference type="Google" id="ProtNLM"/>
    </source>
</evidence>
<keyword evidence="2" id="KW-1185">Reference proteome</keyword>
<comment type="caution">
    <text evidence="1">The sequence shown here is derived from an EMBL/GenBank/DDBJ whole genome shotgun (WGS) entry which is preliminary data.</text>
</comment>
<dbReference type="EMBL" id="BSUZ01000002">
    <property type="protein sequence ID" value="GMA89417.1"/>
    <property type="molecule type" value="Genomic_DNA"/>
</dbReference>
<dbReference type="InterPro" id="IPR036116">
    <property type="entry name" value="FN3_sf"/>
</dbReference>
<reference evidence="2" key="1">
    <citation type="journal article" date="2019" name="Int. J. Syst. Evol. Microbiol.">
        <title>The Global Catalogue of Microorganisms (GCM) 10K type strain sequencing project: providing services to taxonomists for standard genome sequencing and annotation.</title>
        <authorList>
            <consortium name="The Broad Institute Genomics Platform"/>
            <consortium name="The Broad Institute Genome Sequencing Center for Infectious Disease"/>
            <person name="Wu L."/>
            <person name="Ma J."/>
        </authorList>
    </citation>
    <scope>NUCLEOTIDE SEQUENCE [LARGE SCALE GENOMIC DNA]</scope>
    <source>
        <strain evidence="2">NBRC 108730</strain>
    </source>
</reference>
<sequence>MNVTQVSGNWATSDGPAMVAAGSGEFVSTTMSQLAALDVTDSAQTWQDSRSTTDLGLMLASPAETDAAVSLSTAGSMTITYVVPTAPKAPLSVTVWPGHEGAFVRWASNLSDFSVDDDTTTTVRIVDSAGTTIKTVLGASSPTIIHGLTPGASLTAQVQVQNSKGSSPVTSSTSFLVANGTARLSDLDKTTQLQTALNRLRTGSATTASAATSGLSYATQIQGAVAAQTDDVTSTYTDLVSRNDAPDSATSTATDRLLVTDPETGAAGVVSMWQDAVTQPSASGSVSSDLWRVGSPPSAAAQSWELPRSGTARCRAARAWLTVTSC</sequence>
<protein>
    <recommendedName>
        <fullName evidence="3">Fibronectin type-III domain-containing protein</fullName>
    </recommendedName>
</protein>
<gene>
    <name evidence="1" type="ORF">GCM10025868_46670</name>
</gene>
<organism evidence="1 2">
    <name type="scientific">Angustibacter aerolatus</name>
    <dbReference type="NCBI Taxonomy" id="1162965"/>
    <lineage>
        <taxon>Bacteria</taxon>
        <taxon>Bacillati</taxon>
        <taxon>Actinomycetota</taxon>
        <taxon>Actinomycetes</taxon>
        <taxon>Kineosporiales</taxon>
        <taxon>Kineosporiaceae</taxon>
    </lineage>
</organism>
<name>A0ABQ6JRG1_9ACTN</name>
<evidence type="ECO:0000313" key="2">
    <source>
        <dbReference type="Proteomes" id="UP001157017"/>
    </source>
</evidence>
<dbReference type="SUPFAM" id="SSF49265">
    <property type="entry name" value="Fibronectin type III"/>
    <property type="match status" value="1"/>
</dbReference>
<accession>A0ABQ6JRG1</accession>
<dbReference type="Proteomes" id="UP001157017">
    <property type="component" value="Unassembled WGS sequence"/>
</dbReference>
<evidence type="ECO:0000313" key="1">
    <source>
        <dbReference type="EMBL" id="GMA89417.1"/>
    </source>
</evidence>
<proteinExistence type="predicted"/>